<dbReference type="RefSeq" id="WP_091261804.1">
    <property type="nucleotide sequence ID" value="NZ_FMCS01000003.1"/>
</dbReference>
<sequence>MGEELTPGACKDEIKALEDSRKALEQAKLAFDSAKHNMQAGGISTGAAGAGALACTLATAGVGAVVCLGGAGLAMIGGLLWTQSAGEGLILAQEQAEGAIAAAEKAITAACKCFSEHTVSTPD</sequence>
<protein>
    <submittedName>
        <fullName evidence="1">Uncharacterized protein</fullName>
    </submittedName>
</protein>
<dbReference type="AlphaFoldDB" id="A0A1C4W5U8"/>
<keyword evidence="2" id="KW-1185">Reference proteome</keyword>
<organism evidence="1 2">
    <name type="scientific">Micromonospora chaiyaphumensis</name>
    <dbReference type="NCBI Taxonomy" id="307119"/>
    <lineage>
        <taxon>Bacteria</taxon>
        <taxon>Bacillati</taxon>
        <taxon>Actinomycetota</taxon>
        <taxon>Actinomycetes</taxon>
        <taxon>Micromonosporales</taxon>
        <taxon>Micromonosporaceae</taxon>
        <taxon>Micromonospora</taxon>
    </lineage>
</organism>
<evidence type="ECO:0000313" key="2">
    <source>
        <dbReference type="Proteomes" id="UP000199629"/>
    </source>
</evidence>
<evidence type="ECO:0000313" key="1">
    <source>
        <dbReference type="EMBL" id="SCE91582.1"/>
    </source>
</evidence>
<dbReference type="EMBL" id="FMCS01000003">
    <property type="protein sequence ID" value="SCE91582.1"/>
    <property type="molecule type" value="Genomic_DNA"/>
</dbReference>
<dbReference type="Proteomes" id="UP000199629">
    <property type="component" value="Unassembled WGS sequence"/>
</dbReference>
<accession>A0A1C4W5U8</accession>
<reference evidence="2" key="1">
    <citation type="submission" date="2016-06" db="EMBL/GenBank/DDBJ databases">
        <authorList>
            <person name="Varghese N."/>
            <person name="Submissions Spin"/>
        </authorList>
    </citation>
    <scope>NUCLEOTIDE SEQUENCE [LARGE SCALE GENOMIC DNA]</scope>
    <source>
        <strain evidence="2">DSM 45246</strain>
    </source>
</reference>
<gene>
    <name evidence="1" type="ORF">GA0070214_103246</name>
</gene>
<proteinExistence type="predicted"/>
<name>A0A1C4W5U8_9ACTN</name>